<dbReference type="RefSeq" id="WP_205386532.1">
    <property type="nucleotide sequence ID" value="NZ_JAFFZS010000038.1"/>
</dbReference>
<reference evidence="1 2" key="1">
    <citation type="submission" date="2021-02" db="EMBL/GenBank/DDBJ databases">
        <title>Whole genome sequencing of Streptomyces actuosus VRA1.</title>
        <authorList>
            <person name="Sen G."/>
            <person name="Sen A."/>
        </authorList>
    </citation>
    <scope>NUCLEOTIDE SEQUENCE [LARGE SCALE GENOMIC DNA]</scope>
    <source>
        <strain evidence="1 2">VRA1</strain>
    </source>
</reference>
<name>A0ABS2VZ23_STRAS</name>
<protein>
    <recommendedName>
        <fullName evidence="3">SH3 domain-containing protein</fullName>
    </recommendedName>
</protein>
<evidence type="ECO:0000313" key="2">
    <source>
        <dbReference type="Proteomes" id="UP000788262"/>
    </source>
</evidence>
<keyword evidence="2" id="KW-1185">Reference proteome</keyword>
<dbReference type="Proteomes" id="UP000788262">
    <property type="component" value="Unassembled WGS sequence"/>
</dbReference>
<proteinExistence type="predicted"/>
<gene>
    <name evidence="1" type="ORF">JS756_30735</name>
</gene>
<evidence type="ECO:0008006" key="3">
    <source>
        <dbReference type="Google" id="ProtNLM"/>
    </source>
</evidence>
<organism evidence="1 2">
    <name type="scientific">Streptomyces actuosus</name>
    <dbReference type="NCBI Taxonomy" id="1885"/>
    <lineage>
        <taxon>Bacteria</taxon>
        <taxon>Bacillati</taxon>
        <taxon>Actinomycetota</taxon>
        <taxon>Actinomycetes</taxon>
        <taxon>Kitasatosporales</taxon>
        <taxon>Streptomycetaceae</taxon>
        <taxon>Streptomyces</taxon>
    </lineage>
</organism>
<evidence type="ECO:0000313" key="1">
    <source>
        <dbReference type="EMBL" id="MBN0048403.1"/>
    </source>
</evidence>
<dbReference type="EMBL" id="JAFFZS010000038">
    <property type="protein sequence ID" value="MBN0048403.1"/>
    <property type="molecule type" value="Genomic_DNA"/>
</dbReference>
<comment type="caution">
    <text evidence="1">The sequence shown here is derived from an EMBL/GenBank/DDBJ whole genome shotgun (WGS) entry which is preliminary data.</text>
</comment>
<accession>A0ABS2VZ23</accession>
<sequence length="74" mass="7687">MAEACRPTAVRLGRECVAACCQALGDRVVDGPYENAYWVEIAAHGQVGWISAVYVRGGADNQPVPGVPGPASCV</sequence>